<organism evidence="3 4">
    <name type="scientific">Parapedobacter composti</name>
    <dbReference type="NCBI Taxonomy" id="623281"/>
    <lineage>
        <taxon>Bacteria</taxon>
        <taxon>Pseudomonadati</taxon>
        <taxon>Bacteroidota</taxon>
        <taxon>Sphingobacteriia</taxon>
        <taxon>Sphingobacteriales</taxon>
        <taxon>Sphingobacteriaceae</taxon>
        <taxon>Parapedobacter</taxon>
    </lineage>
</organism>
<name>A0A1I1LIS6_9SPHI</name>
<dbReference type="EMBL" id="FOLL01000020">
    <property type="protein sequence ID" value="SFC70878.1"/>
    <property type="molecule type" value="Genomic_DNA"/>
</dbReference>
<protein>
    <recommendedName>
        <fullName evidence="2">LiaF transmembrane domain-containing protein</fullName>
    </recommendedName>
</protein>
<dbReference type="InterPro" id="IPR054331">
    <property type="entry name" value="LiaF_TM"/>
</dbReference>
<dbReference type="AlphaFoldDB" id="A0A1I1LIS6"/>
<dbReference type="STRING" id="623281.SAMN05421747_12058"/>
<dbReference type="OrthoDB" id="129627at2"/>
<dbReference type="PANTHER" id="PTHR40763">
    <property type="entry name" value="MEMBRANE PROTEIN-RELATED"/>
    <property type="match status" value="1"/>
</dbReference>
<evidence type="ECO:0000259" key="2">
    <source>
        <dbReference type="Pfam" id="PF22570"/>
    </source>
</evidence>
<dbReference type="Pfam" id="PF22570">
    <property type="entry name" value="LiaF-TM"/>
    <property type="match status" value="1"/>
</dbReference>
<feature type="transmembrane region" description="Helical" evidence="1">
    <location>
        <begin position="44"/>
        <end position="63"/>
    </location>
</feature>
<evidence type="ECO:0000313" key="4">
    <source>
        <dbReference type="Proteomes" id="UP000199577"/>
    </source>
</evidence>
<dbReference type="PANTHER" id="PTHR40763:SF5">
    <property type="entry name" value="MEMBRANE PROTEIN"/>
    <property type="match status" value="1"/>
</dbReference>
<feature type="transmembrane region" description="Helical" evidence="1">
    <location>
        <begin position="17"/>
        <end position="37"/>
    </location>
</feature>
<feature type="domain" description="LiaF transmembrane" evidence="2">
    <location>
        <begin position="18"/>
        <end position="116"/>
    </location>
</feature>
<dbReference type="Proteomes" id="UP000199577">
    <property type="component" value="Unassembled WGS sequence"/>
</dbReference>
<keyword evidence="4" id="KW-1185">Reference proteome</keyword>
<proteinExistence type="predicted"/>
<reference evidence="4" key="1">
    <citation type="submission" date="2016-10" db="EMBL/GenBank/DDBJ databases">
        <authorList>
            <person name="Varghese N."/>
            <person name="Submissions S."/>
        </authorList>
    </citation>
    <scope>NUCLEOTIDE SEQUENCE [LARGE SCALE GENOMIC DNA]</scope>
    <source>
        <strain evidence="4">DSM 22900</strain>
    </source>
</reference>
<gene>
    <name evidence="3" type="ORF">SAMN05421747_12058</name>
</gene>
<keyword evidence="1" id="KW-0472">Membrane</keyword>
<keyword evidence="1" id="KW-0812">Transmembrane</keyword>
<keyword evidence="1" id="KW-1133">Transmembrane helix</keyword>
<feature type="transmembrane region" description="Helical" evidence="1">
    <location>
        <begin position="93"/>
        <end position="112"/>
    </location>
</feature>
<evidence type="ECO:0000256" key="1">
    <source>
        <dbReference type="SAM" id="Phobius"/>
    </source>
</evidence>
<dbReference type="RefSeq" id="WP_090974809.1">
    <property type="nucleotide sequence ID" value="NZ_FOLL01000020.1"/>
</dbReference>
<accession>A0A1I1LIS6</accession>
<evidence type="ECO:0000313" key="3">
    <source>
        <dbReference type="EMBL" id="SFC70878.1"/>
    </source>
</evidence>
<sequence>MNKQHPPTSNNANNGRMWAGIMILGIGVILLAGKLGVDWLFPRWIFNWNNFWPTILIVVGLIVGGNSNFRNPVAVFLICFGGFFLLKHIFGFNIGPFIGPAIIIGIGLWLLLGKGRDTSCPPRPSGSRASSGLHGQQQPHHFEWDKRVADETGNPAPDGDTAFEGTAGQSAYENNVNSEDYVKTTALFSEVKKTVISKRFQGGEIVNIFGGTNINLIQADIQHPVVITVFQLFAGMKIIVPPHWKIQSDMVSVFGEVDDRRFTHGIPQDDQKIVHIKGTSIFGGVTIKNL</sequence>